<keyword evidence="2" id="KW-1185">Reference proteome</keyword>
<sequence>MVTETDVLEFFRGELSVPVSFKTGRVPLEMDTVLQDYAELDELPYAIDDYSEKFSVDISAMNIQAYYPSVEASLFSRLFKSRQINDDMKRIRKPLTVRMFTESAKAGKWLYD</sequence>
<gene>
    <name evidence="1" type="ORF">NG99_02650</name>
</gene>
<dbReference type="STRING" id="371042.NG99_02650"/>
<comment type="caution">
    <text evidence="1">The sequence shown here is derived from an EMBL/GenBank/DDBJ whole genome shotgun (WGS) entry which is preliminary data.</text>
</comment>
<dbReference type="EMBL" id="JRUQ01000008">
    <property type="protein sequence ID" value="KGT95649.1"/>
    <property type="molecule type" value="Genomic_DNA"/>
</dbReference>
<dbReference type="eggNOG" id="ENOG5032J4J">
    <property type="taxonomic scope" value="Bacteria"/>
</dbReference>
<accession>A0A0A3ZCX6</accession>
<evidence type="ECO:0000313" key="1">
    <source>
        <dbReference type="EMBL" id="KGT95649.1"/>
    </source>
</evidence>
<reference evidence="1 2" key="1">
    <citation type="submission" date="2014-10" db="EMBL/GenBank/DDBJ databases">
        <title>Genome sequence of Erwinia typographi M043b.</title>
        <authorList>
            <person name="Chan K.-G."/>
            <person name="Tan W.-S."/>
        </authorList>
    </citation>
    <scope>NUCLEOTIDE SEQUENCE [LARGE SCALE GENOMIC DNA]</scope>
    <source>
        <strain evidence="1 2">M043b</strain>
    </source>
</reference>
<evidence type="ECO:0000313" key="2">
    <source>
        <dbReference type="Proteomes" id="UP000030351"/>
    </source>
</evidence>
<dbReference type="Pfam" id="PF07377">
    <property type="entry name" value="DUF1493"/>
    <property type="match status" value="1"/>
</dbReference>
<dbReference type="Proteomes" id="UP000030351">
    <property type="component" value="Unassembled WGS sequence"/>
</dbReference>
<dbReference type="OrthoDB" id="6476622at2"/>
<dbReference type="RefSeq" id="WP_034888104.1">
    <property type="nucleotide sequence ID" value="NZ_JRUQ01000008.1"/>
</dbReference>
<dbReference type="InterPro" id="IPR010862">
    <property type="entry name" value="DUF1493"/>
</dbReference>
<name>A0A0A3ZCX6_9GAMM</name>
<dbReference type="AlphaFoldDB" id="A0A0A3ZCX6"/>
<organism evidence="1 2">
    <name type="scientific">Erwinia typographi</name>
    <dbReference type="NCBI Taxonomy" id="371042"/>
    <lineage>
        <taxon>Bacteria</taxon>
        <taxon>Pseudomonadati</taxon>
        <taxon>Pseudomonadota</taxon>
        <taxon>Gammaproteobacteria</taxon>
        <taxon>Enterobacterales</taxon>
        <taxon>Erwiniaceae</taxon>
        <taxon>Erwinia</taxon>
    </lineage>
</organism>
<protein>
    <submittedName>
        <fullName evidence="1">Cytoplasmic protein</fullName>
    </submittedName>
</protein>
<proteinExistence type="predicted"/>